<evidence type="ECO:0000313" key="1">
    <source>
        <dbReference type="EMBL" id="RIH85771.1"/>
    </source>
</evidence>
<keyword evidence="2" id="KW-1185">Reference proteome</keyword>
<protein>
    <submittedName>
        <fullName evidence="1">Uncharacterized protein</fullName>
    </submittedName>
</protein>
<evidence type="ECO:0000313" key="2">
    <source>
        <dbReference type="Proteomes" id="UP000265715"/>
    </source>
</evidence>
<reference evidence="1 2" key="1">
    <citation type="submission" date="2018-08" db="EMBL/GenBank/DDBJ databases">
        <title>Meiothermus terrae DSM 26712 genome sequencing project.</title>
        <authorList>
            <person name="Da Costa M.S."/>
            <person name="Albuquerque L."/>
            <person name="Raposo P."/>
            <person name="Froufe H.J.C."/>
            <person name="Barroso C.S."/>
            <person name="Egas C."/>
        </authorList>
    </citation>
    <scope>NUCLEOTIDE SEQUENCE [LARGE SCALE GENOMIC DNA]</scope>
    <source>
        <strain evidence="1 2">DSM 26712</strain>
    </source>
</reference>
<dbReference type="Proteomes" id="UP000265715">
    <property type="component" value="Unassembled WGS sequence"/>
</dbReference>
<gene>
    <name evidence="1" type="ORF">Mterra_01630</name>
</gene>
<dbReference type="EMBL" id="QXDL01000054">
    <property type="protein sequence ID" value="RIH85771.1"/>
    <property type="molecule type" value="Genomic_DNA"/>
</dbReference>
<proteinExistence type="predicted"/>
<name>A0A399EU60_9DEIN</name>
<organism evidence="1 2">
    <name type="scientific">Calidithermus terrae</name>
    <dbReference type="NCBI Taxonomy" id="1408545"/>
    <lineage>
        <taxon>Bacteria</taxon>
        <taxon>Thermotogati</taxon>
        <taxon>Deinococcota</taxon>
        <taxon>Deinococci</taxon>
        <taxon>Thermales</taxon>
        <taxon>Thermaceae</taxon>
        <taxon>Calidithermus</taxon>
    </lineage>
</organism>
<sequence length="224" mass="24223">MAQEGRLEVRLEALLLRPDGPDARPFRAGEVVFPRVRLSGSPYLSQQPLSVRLLDAQGKALGQGSKKVAFGAMTSELEELAPGVRLPAQGRYTLEVRYGEAVARQALEVLPPSLARQLYVLGLEPRGLGGMPLLETAELLGPEGDGLLLEKLEAEFKAAAPMAAVNARLAQPLRAGPYAGQSVAELLRKAERRVLEAFVRAAVQDPQLLGENDVVNAFVNWVQR</sequence>
<dbReference type="AlphaFoldDB" id="A0A399EU60"/>
<comment type="caution">
    <text evidence="1">The sequence shown here is derived from an EMBL/GenBank/DDBJ whole genome shotgun (WGS) entry which is preliminary data.</text>
</comment>
<accession>A0A399EU60</accession>